<dbReference type="CDD" id="cd07739">
    <property type="entry name" value="metallo-hydrolase-like_MBL-fold"/>
    <property type="match status" value="1"/>
</dbReference>
<feature type="region of interest" description="Disordered" evidence="1">
    <location>
        <begin position="298"/>
        <end position="333"/>
    </location>
</feature>
<feature type="domain" description="Metallo-beta-lactamase" evidence="2">
    <location>
        <begin position="53"/>
        <end position="238"/>
    </location>
</feature>
<dbReference type="AlphaFoldDB" id="A0A1E7NB63"/>
<gene>
    <name evidence="3" type="ORF">GCM10010502_16030</name>
    <name evidence="4" type="ORF">HS99_0023990</name>
</gene>
<dbReference type="EMBL" id="JPRF03000017">
    <property type="protein sequence ID" value="OEV37932.1"/>
    <property type="molecule type" value="Genomic_DNA"/>
</dbReference>
<dbReference type="Gene3D" id="3.60.15.10">
    <property type="entry name" value="Ribonuclease Z/Hydroxyacylglutathione hydrolase-like"/>
    <property type="match status" value="1"/>
</dbReference>
<sequence length="333" mass="35202">MTSSPPEEGSGAERADAEPVTAVADGADGAGDAERTARPLEVAVFTGPESAFFTTSTLILGERTAILVDAQLTRSAGRELAEWVAGKGRRLLAIVVTHQHPDHYFGAEEVLKLFPDAQLLAAPVVVEGIRRTVAAKVAQWKPVYGDDIPDNPSVPAPLLPQPLMLDRQVIPVLLLGQADCGESSVVHVPSIRTVIAGDFVSNGTHVWTADTTPAQRITWGHNLDRIADLGVDRVIAGHRAPEQGDDAARVLAFTGEYLRDFDRLLAEHPDDPEALITAMNERYGELTLPSFLQLGAAANTARAASPESGPEAEDGDSESEAADGDEDEGGGGE</sequence>
<evidence type="ECO:0000313" key="3">
    <source>
        <dbReference type="EMBL" id="GGU65885.1"/>
    </source>
</evidence>
<accession>A0A1E7NB63</accession>
<reference evidence="4" key="3">
    <citation type="submission" date="2016-08" db="EMBL/GenBank/DDBJ databases">
        <title>Sequencing, Assembly and Comparative Genomics of S. aureofaciens ATCC 10762.</title>
        <authorList>
            <person name="Gradnigo J.S."/>
            <person name="Johnson N."/>
            <person name="Somerville G.A."/>
        </authorList>
    </citation>
    <scope>NUCLEOTIDE SEQUENCE [LARGE SCALE GENOMIC DNA]</scope>
    <source>
        <strain evidence="4">ATCC 10762</strain>
    </source>
</reference>
<dbReference type="PANTHER" id="PTHR42951:SF14">
    <property type="entry name" value="METALLO-BETA-LACTAMASE SUPERFAMILY PROTEIN"/>
    <property type="match status" value="1"/>
</dbReference>
<feature type="compositionally biased region" description="Acidic residues" evidence="1">
    <location>
        <begin position="310"/>
        <end position="333"/>
    </location>
</feature>
<protein>
    <submittedName>
        <fullName evidence="3">MBL fold metallo-hydrolase</fullName>
    </submittedName>
</protein>
<dbReference type="EMBL" id="BMUB01000003">
    <property type="protein sequence ID" value="GGU65885.1"/>
    <property type="molecule type" value="Genomic_DNA"/>
</dbReference>
<keyword evidence="5" id="KW-1185">Reference proteome</keyword>
<dbReference type="PANTHER" id="PTHR42951">
    <property type="entry name" value="METALLO-BETA-LACTAMASE DOMAIN-CONTAINING"/>
    <property type="match status" value="1"/>
</dbReference>
<comment type="caution">
    <text evidence="4">The sequence shown here is derived from an EMBL/GenBank/DDBJ whole genome shotgun (WGS) entry which is preliminary data.</text>
</comment>
<accession>A0A8H9HKK0</accession>
<dbReference type="SMART" id="SM00849">
    <property type="entry name" value="Lactamase_B"/>
    <property type="match status" value="1"/>
</dbReference>
<dbReference type="Proteomes" id="UP000037395">
    <property type="component" value="Unassembled WGS sequence"/>
</dbReference>
<dbReference type="InterPro" id="IPR050855">
    <property type="entry name" value="NDM-1-like"/>
</dbReference>
<dbReference type="GeneID" id="97484762"/>
<dbReference type="Proteomes" id="UP000610124">
    <property type="component" value="Unassembled WGS sequence"/>
</dbReference>
<dbReference type="RefSeq" id="WP_050366680.1">
    <property type="nucleotide sequence ID" value="NZ_BMUB01000003.1"/>
</dbReference>
<dbReference type="Pfam" id="PF00753">
    <property type="entry name" value="Lactamase_B"/>
    <property type="match status" value="1"/>
</dbReference>
<reference evidence="3" key="1">
    <citation type="journal article" date="2014" name="Int. J. Syst. Evol. Microbiol.">
        <title>Complete genome sequence of Corynebacterium casei LMG S-19264T (=DSM 44701T), isolated from a smear-ripened cheese.</title>
        <authorList>
            <consortium name="US DOE Joint Genome Institute (JGI-PGF)"/>
            <person name="Walter F."/>
            <person name="Albersmeier A."/>
            <person name="Kalinowski J."/>
            <person name="Ruckert C."/>
        </authorList>
    </citation>
    <scope>NUCLEOTIDE SEQUENCE</scope>
    <source>
        <strain evidence="3">JCM 4434</strain>
    </source>
</reference>
<dbReference type="OrthoDB" id="2273115at2"/>
<evidence type="ECO:0000313" key="5">
    <source>
        <dbReference type="Proteomes" id="UP000037395"/>
    </source>
</evidence>
<keyword evidence="3" id="KW-0378">Hydrolase</keyword>
<evidence type="ECO:0000259" key="2">
    <source>
        <dbReference type="SMART" id="SM00849"/>
    </source>
</evidence>
<evidence type="ECO:0000256" key="1">
    <source>
        <dbReference type="SAM" id="MobiDB-lite"/>
    </source>
</evidence>
<name>A0A1E7NB63_KITAU</name>
<dbReference type="SUPFAM" id="SSF56281">
    <property type="entry name" value="Metallo-hydrolase/oxidoreductase"/>
    <property type="match status" value="1"/>
</dbReference>
<dbReference type="InterPro" id="IPR001279">
    <property type="entry name" value="Metallo-B-lactamas"/>
</dbReference>
<reference evidence="4 5" key="2">
    <citation type="submission" date="2014-07" db="EMBL/GenBank/DDBJ databases">
        <authorList>
            <person name="Zhang J.E."/>
            <person name="Yang H."/>
            <person name="Guo J."/>
            <person name="Deng Z."/>
            <person name="Luo H."/>
            <person name="Luo M."/>
            <person name="Zhao B."/>
        </authorList>
    </citation>
    <scope>NUCLEOTIDE SEQUENCE [LARGE SCALE GENOMIC DNA]</scope>
    <source>
        <strain evidence="4">ATCC 10762</strain>
        <strain evidence="5">ATCC 10762 / DSM 40127 / CCM 3239 / JCM 4008 / LMG 5968 / NBRC 12843 / NCIMB 8234 / A-377</strain>
    </source>
</reference>
<evidence type="ECO:0000313" key="4">
    <source>
        <dbReference type="EMBL" id="OEV37932.1"/>
    </source>
</evidence>
<organism evidence="4 5">
    <name type="scientific">Kitasatospora aureofaciens</name>
    <name type="common">Streptomyces aureofaciens</name>
    <dbReference type="NCBI Taxonomy" id="1894"/>
    <lineage>
        <taxon>Bacteria</taxon>
        <taxon>Bacillati</taxon>
        <taxon>Actinomycetota</taxon>
        <taxon>Actinomycetes</taxon>
        <taxon>Kitasatosporales</taxon>
        <taxon>Streptomycetaceae</taxon>
        <taxon>Kitasatospora</taxon>
    </lineage>
</organism>
<dbReference type="KEGG" id="kau:B6264_11660"/>
<dbReference type="InterPro" id="IPR036866">
    <property type="entry name" value="RibonucZ/Hydroxyglut_hydro"/>
</dbReference>
<reference evidence="3" key="5">
    <citation type="submission" date="2020-09" db="EMBL/GenBank/DDBJ databases">
        <authorList>
            <person name="Sun Q."/>
            <person name="Ohkuma M."/>
        </authorList>
    </citation>
    <scope>NUCLEOTIDE SEQUENCE</scope>
    <source>
        <strain evidence="3">JCM 4434</strain>
    </source>
</reference>
<feature type="region of interest" description="Disordered" evidence="1">
    <location>
        <begin position="1"/>
        <end position="33"/>
    </location>
</feature>
<dbReference type="GO" id="GO:0016787">
    <property type="term" value="F:hydrolase activity"/>
    <property type="evidence" value="ECO:0007669"/>
    <property type="project" value="UniProtKB-KW"/>
</dbReference>
<proteinExistence type="predicted"/>
<reference evidence="5" key="4">
    <citation type="submission" date="2016-08" db="EMBL/GenBank/DDBJ databases">
        <title>Sequencing, assembly and comparative genomics of S. aureofaciens ATCC 10762.</title>
        <authorList>
            <person name="Gradnigo J.S."/>
            <person name="Johnson N."/>
            <person name="Somerville G.A."/>
        </authorList>
    </citation>
    <scope>NUCLEOTIDE SEQUENCE [LARGE SCALE GENOMIC DNA]</scope>
    <source>
        <strain evidence="5">ATCC 10762 / DSM 40127 / CCM 3239 / JCM 4008 / LMG 5968 / NBRC 12843 / NCIMB 8234 / A-377</strain>
    </source>
</reference>